<dbReference type="KEGG" id="tpe:Tpen_0436"/>
<dbReference type="EMBL" id="CP000505">
    <property type="protein sequence ID" value="ABL77845.1"/>
    <property type="molecule type" value="Genomic_DNA"/>
</dbReference>
<proteinExistence type="predicted"/>
<dbReference type="STRING" id="368408.Tpen_0436"/>
<sequence length="89" mass="10030">MSGVMKVGIRLELPAEEEEYRSISVDDYSGGGIVILHAFSRGRIIYAVETDQRKFSLARSIVNEVLRLYSMLEGVKEELPQTQGKREPS</sequence>
<name>A1RXB5_THEPD</name>
<dbReference type="GeneID" id="4602172"/>
<evidence type="ECO:0000313" key="2">
    <source>
        <dbReference type="Proteomes" id="UP000000641"/>
    </source>
</evidence>
<dbReference type="RefSeq" id="WP_011752110.1">
    <property type="nucleotide sequence ID" value="NC_008698.1"/>
</dbReference>
<reference evidence="2" key="1">
    <citation type="journal article" date="2008" name="J. Bacteriol.">
        <title>Genome sequence of Thermofilum pendens reveals an exceptional loss of biosynthetic pathways without genome reduction.</title>
        <authorList>
            <person name="Anderson I."/>
            <person name="Rodriguez J."/>
            <person name="Susanti D."/>
            <person name="Porat I."/>
            <person name="Reich C."/>
            <person name="Ulrich L.E."/>
            <person name="Elkins J.G."/>
            <person name="Mavromatis K."/>
            <person name="Lykidis A."/>
            <person name="Kim E."/>
            <person name="Thompson L.S."/>
            <person name="Nolan M."/>
            <person name="Land M."/>
            <person name="Copeland A."/>
            <person name="Lapidus A."/>
            <person name="Lucas S."/>
            <person name="Detter C."/>
            <person name="Zhulin I.B."/>
            <person name="Olsen G.J."/>
            <person name="Whitman W."/>
            <person name="Mukhopadhyay B."/>
            <person name="Bristow J."/>
            <person name="Kyrpides N."/>
        </authorList>
    </citation>
    <scope>NUCLEOTIDE SEQUENCE [LARGE SCALE GENOMIC DNA]</scope>
    <source>
        <strain evidence="2">DSM 2475 / Hrk 5</strain>
    </source>
</reference>
<dbReference type="AlphaFoldDB" id="A1RXB5"/>
<evidence type="ECO:0000313" key="1">
    <source>
        <dbReference type="EMBL" id="ABL77845.1"/>
    </source>
</evidence>
<organism evidence="1 2">
    <name type="scientific">Thermofilum pendens (strain DSM 2475 / Hrk 5)</name>
    <dbReference type="NCBI Taxonomy" id="368408"/>
    <lineage>
        <taxon>Archaea</taxon>
        <taxon>Thermoproteota</taxon>
        <taxon>Thermoprotei</taxon>
        <taxon>Thermofilales</taxon>
        <taxon>Thermofilaceae</taxon>
        <taxon>Thermofilum</taxon>
    </lineage>
</organism>
<dbReference type="OrthoDB" id="382712at2157"/>
<keyword evidence="2" id="KW-1185">Reference proteome</keyword>
<dbReference type="Proteomes" id="UP000000641">
    <property type="component" value="Chromosome"/>
</dbReference>
<dbReference type="HOGENOM" id="CLU_2447826_0_0_2"/>
<protein>
    <submittedName>
        <fullName evidence="1">Uncharacterized protein</fullName>
    </submittedName>
</protein>
<accession>A1RXB5</accession>
<dbReference type="EnsemblBacteria" id="ABL77845">
    <property type="protein sequence ID" value="ABL77845"/>
    <property type="gene ID" value="Tpen_0436"/>
</dbReference>
<gene>
    <name evidence="1" type="ordered locus">Tpen_0436</name>
</gene>